<keyword evidence="4" id="KW-0808">Transferase</keyword>
<dbReference type="KEGG" id="tbe:Trebr_2585"/>
<dbReference type="eggNOG" id="COG0548">
    <property type="taxonomic scope" value="Bacteria"/>
</dbReference>
<evidence type="ECO:0000256" key="6">
    <source>
        <dbReference type="ARBA" id="ARBA00048372"/>
    </source>
</evidence>
<evidence type="ECO:0000313" key="9">
    <source>
        <dbReference type="Proteomes" id="UP000006546"/>
    </source>
</evidence>
<dbReference type="PIRSF" id="PIRSF000423">
    <property type="entry name" value="ArgA"/>
    <property type="match status" value="1"/>
</dbReference>
<feature type="domain" description="N-acetyltransferase" evidence="7">
    <location>
        <begin position="305"/>
        <end position="450"/>
    </location>
</feature>
<dbReference type="InterPro" id="IPR010167">
    <property type="entry name" value="NH2A_AcTrfase"/>
</dbReference>
<name>F4LP12_TREBD</name>
<dbReference type="SUPFAM" id="SSF53633">
    <property type="entry name" value="Carbamate kinase-like"/>
    <property type="match status" value="1"/>
</dbReference>
<dbReference type="UniPathway" id="UPA00068">
    <property type="reaction ID" value="UER00106"/>
</dbReference>
<dbReference type="eggNOG" id="COG1246">
    <property type="taxonomic scope" value="Bacteria"/>
</dbReference>
<dbReference type="PANTHER" id="PTHR30602">
    <property type="entry name" value="AMINO-ACID ACETYLTRANSFERASE"/>
    <property type="match status" value="1"/>
</dbReference>
<dbReference type="HOGENOM" id="CLU_024773_0_0_12"/>
<organism evidence="8 9">
    <name type="scientific">Treponema brennaborense (strain DSM 12168 / CIP 105900 / DD5/3)</name>
    <dbReference type="NCBI Taxonomy" id="906968"/>
    <lineage>
        <taxon>Bacteria</taxon>
        <taxon>Pseudomonadati</taxon>
        <taxon>Spirochaetota</taxon>
        <taxon>Spirochaetia</taxon>
        <taxon>Spirochaetales</taxon>
        <taxon>Treponemataceae</taxon>
        <taxon>Treponema</taxon>
    </lineage>
</organism>
<dbReference type="GO" id="GO:0005737">
    <property type="term" value="C:cytoplasm"/>
    <property type="evidence" value="ECO:0007669"/>
    <property type="project" value="InterPro"/>
</dbReference>
<dbReference type="Gene3D" id="3.40.1160.10">
    <property type="entry name" value="Acetylglutamate kinase-like"/>
    <property type="match status" value="1"/>
</dbReference>
<dbReference type="SUPFAM" id="SSF55729">
    <property type="entry name" value="Acyl-CoA N-acyltransferases (Nat)"/>
    <property type="match status" value="1"/>
</dbReference>
<dbReference type="GO" id="GO:0006526">
    <property type="term" value="P:L-arginine biosynthetic process"/>
    <property type="evidence" value="ECO:0007669"/>
    <property type="project" value="UniProtKB-UniPathway"/>
</dbReference>
<dbReference type="PANTHER" id="PTHR30602:SF12">
    <property type="entry name" value="AMINO-ACID ACETYLTRANSFERASE NAGS1, CHLOROPLASTIC-RELATED"/>
    <property type="match status" value="1"/>
</dbReference>
<keyword evidence="5" id="KW-0012">Acyltransferase</keyword>
<dbReference type="EC" id="2.3.1.1" evidence="3"/>
<dbReference type="InterPro" id="IPR000182">
    <property type="entry name" value="GNAT_dom"/>
</dbReference>
<dbReference type="InterPro" id="IPR036393">
    <property type="entry name" value="AceGlu_kinase-like_sf"/>
</dbReference>
<dbReference type="PROSITE" id="PS51186">
    <property type="entry name" value="GNAT"/>
    <property type="match status" value="1"/>
</dbReference>
<dbReference type="GO" id="GO:0004042">
    <property type="term" value="F:L-glutamate N-acetyltransferase activity"/>
    <property type="evidence" value="ECO:0007669"/>
    <property type="project" value="InterPro"/>
</dbReference>
<proteinExistence type="inferred from homology"/>
<evidence type="ECO:0000256" key="1">
    <source>
        <dbReference type="ARBA" id="ARBA00004925"/>
    </source>
</evidence>
<keyword evidence="9" id="KW-1185">Reference proteome</keyword>
<dbReference type="HAMAP" id="MF_01105">
    <property type="entry name" value="N_acetyl_glu_synth"/>
    <property type="match status" value="1"/>
</dbReference>
<dbReference type="Pfam" id="PF00696">
    <property type="entry name" value="AA_kinase"/>
    <property type="match status" value="1"/>
</dbReference>
<accession>F4LP12</accession>
<evidence type="ECO:0000256" key="5">
    <source>
        <dbReference type="ARBA" id="ARBA00023315"/>
    </source>
</evidence>
<sequence length="450" mass="49970">MQEQNLYSKAENIRDVIRYLRRFKNASIVIYMDDRVIDSPLFTSHIRDICMIHAAGLQVVIVPGARKRIDEVLASANIPWRLENGCRITGEDAMPLIKMAAFDVSNRIMTSLAGERQTAVIGNWVRARGKGVRDGTDFATSGEIDKVQTDAIRTVLENRFIPIFPCIGWSAAGKPYNISSVRLAAEVAERIQADKLFFLLPDAELTASRFSIPDQIGLSPEGHIPALNLEEAELFLQRNPLQSDADDKTIRNESLIRDLIELGTQACRSGVSRVHILNSNLDGTVPCEIFSDLGSGTMIYESDYGGIRDMSIEDIPAVLNLIRPFVEKGILLPRTESSLAARYADYIVYELDGGIRACAALHSYADGQKEIAAVAVDQTCAHLGIGPKLVEYLIARAKKQKARSVFILTTQTADWFEALGFRPAPIETLPEKRKETWSPARGSKLYRKSF</sequence>
<dbReference type="InterPro" id="IPR001048">
    <property type="entry name" value="Asp/Glu/Uridylate_kinase"/>
</dbReference>
<gene>
    <name evidence="8" type="ordered locus">Trebr_2585</name>
</gene>
<evidence type="ECO:0000256" key="3">
    <source>
        <dbReference type="ARBA" id="ARBA00012697"/>
    </source>
</evidence>
<dbReference type="Proteomes" id="UP000006546">
    <property type="component" value="Chromosome"/>
</dbReference>
<dbReference type="RefSeq" id="WP_013759690.1">
    <property type="nucleotide sequence ID" value="NC_015500.1"/>
</dbReference>
<evidence type="ECO:0000313" key="8">
    <source>
        <dbReference type="EMBL" id="AEE17989.1"/>
    </source>
</evidence>
<dbReference type="Gene3D" id="3.40.630.30">
    <property type="match status" value="1"/>
</dbReference>
<evidence type="ECO:0000259" key="7">
    <source>
        <dbReference type="PROSITE" id="PS51186"/>
    </source>
</evidence>
<comment type="similarity">
    <text evidence="2">Belongs to the acetyltransferase family. ArgA subfamily.</text>
</comment>
<dbReference type="EMBL" id="CP002696">
    <property type="protein sequence ID" value="AEE17989.1"/>
    <property type="molecule type" value="Genomic_DNA"/>
</dbReference>
<comment type="pathway">
    <text evidence="1">Amino-acid biosynthesis; L-arginine biosynthesis; N(2)-acetyl-L-ornithine from L-glutamate: step 1/4.</text>
</comment>
<dbReference type="InterPro" id="IPR016181">
    <property type="entry name" value="Acyl_CoA_acyltransferase"/>
</dbReference>
<reference evidence="9" key="1">
    <citation type="submission" date="2011-04" db="EMBL/GenBank/DDBJ databases">
        <title>The complete genome of Treponema brennaborense DSM 12168.</title>
        <authorList>
            <person name="Lucas S."/>
            <person name="Han J."/>
            <person name="Lapidus A."/>
            <person name="Bruce D."/>
            <person name="Goodwin L."/>
            <person name="Pitluck S."/>
            <person name="Peters L."/>
            <person name="Kyrpides N."/>
            <person name="Mavromatis K."/>
            <person name="Ivanova N."/>
            <person name="Mikhailova N."/>
            <person name="Pagani I."/>
            <person name="Teshima H."/>
            <person name="Detter J.C."/>
            <person name="Tapia R."/>
            <person name="Han C."/>
            <person name="Land M."/>
            <person name="Hauser L."/>
            <person name="Markowitz V."/>
            <person name="Cheng J.-F."/>
            <person name="Hugenholtz P."/>
            <person name="Woyke T."/>
            <person name="Wu D."/>
            <person name="Gronow S."/>
            <person name="Wellnitz S."/>
            <person name="Brambilla E."/>
            <person name="Klenk H.-P."/>
            <person name="Eisen J.A."/>
        </authorList>
    </citation>
    <scope>NUCLEOTIDE SEQUENCE [LARGE SCALE GENOMIC DNA]</scope>
    <source>
        <strain evidence="9">DSM 12168 / CIP 105900 / DD5/3</strain>
    </source>
</reference>
<evidence type="ECO:0000256" key="4">
    <source>
        <dbReference type="ARBA" id="ARBA00022679"/>
    </source>
</evidence>
<dbReference type="STRING" id="906968.Trebr_2585"/>
<evidence type="ECO:0000256" key="2">
    <source>
        <dbReference type="ARBA" id="ARBA00009145"/>
    </source>
</evidence>
<comment type="catalytic activity">
    <reaction evidence="6">
        <text>L-glutamate + acetyl-CoA = N-acetyl-L-glutamate + CoA + H(+)</text>
        <dbReference type="Rhea" id="RHEA:24292"/>
        <dbReference type="ChEBI" id="CHEBI:15378"/>
        <dbReference type="ChEBI" id="CHEBI:29985"/>
        <dbReference type="ChEBI" id="CHEBI:44337"/>
        <dbReference type="ChEBI" id="CHEBI:57287"/>
        <dbReference type="ChEBI" id="CHEBI:57288"/>
        <dbReference type="EC" id="2.3.1.1"/>
    </reaction>
</comment>
<dbReference type="AlphaFoldDB" id="F4LP12"/>
<dbReference type="OrthoDB" id="9802238at2"/>
<protein>
    <recommendedName>
        <fullName evidence="3">amino-acid N-acetyltransferase</fullName>
        <ecNumber evidence="3">2.3.1.1</ecNumber>
    </recommendedName>
</protein>
<dbReference type="CDD" id="cd04301">
    <property type="entry name" value="NAT_SF"/>
    <property type="match status" value="1"/>
</dbReference>
<dbReference type="Pfam" id="PF13508">
    <property type="entry name" value="Acetyltransf_7"/>
    <property type="match status" value="1"/>
</dbReference>
<dbReference type="NCBIfam" id="TIGR01890">
    <property type="entry name" value="N-Ac-Glu-synth"/>
    <property type="match status" value="1"/>
</dbReference>